<feature type="transmembrane region" description="Helical" evidence="2">
    <location>
        <begin position="156"/>
        <end position="175"/>
    </location>
</feature>
<evidence type="ECO:0000313" key="3">
    <source>
        <dbReference type="EMBL" id="ABR70149.1"/>
    </source>
</evidence>
<keyword evidence="2" id="KW-0472">Membrane</keyword>
<dbReference type="EMBL" id="CP000749">
    <property type="protein sequence ID" value="ABR70149.1"/>
    <property type="molecule type" value="Genomic_DNA"/>
</dbReference>
<feature type="region of interest" description="Disordered" evidence="1">
    <location>
        <begin position="333"/>
        <end position="363"/>
    </location>
</feature>
<accession>A6VUM0</accession>
<keyword evidence="2" id="KW-1133">Transmembrane helix</keyword>
<name>A6VUM0_MARMS</name>
<feature type="transmembrane region" description="Helical" evidence="2">
    <location>
        <begin position="115"/>
        <end position="144"/>
    </location>
</feature>
<reference evidence="3" key="1">
    <citation type="submission" date="2007-06" db="EMBL/GenBank/DDBJ databases">
        <title>Complete sequence of Marinomonas sp. MWYL1.</title>
        <authorList>
            <consortium name="US DOE Joint Genome Institute"/>
            <person name="Copeland A."/>
            <person name="Lucas S."/>
            <person name="Lapidus A."/>
            <person name="Barry K."/>
            <person name="Glavina del Rio T."/>
            <person name="Dalin E."/>
            <person name="Tice H."/>
            <person name="Pitluck S."/>
            <person name="Kiss H."/>
            <person name="Brettin T."/>
            <person name="Bruce D."/>
            <person name="Detter J.C."/>
            <person name="Han C."/>
            <person name="Schmutz J."/>
            <person name="Larimer F."/>
            <person name="Land M."/>
            <person name="Hauser L."/>
            <person name="Kyrpides N."/>
            <person name="Kim E."/>
            <person name="Johnston A.W.B."/>
            <person name="Todd J.D."/>
            <person name="Rogers R."/>
            <person name="Wexler M."/>
            <person name="Bond P.L."/>
            <person name="Li Y."/>
            <person name="Richardson P."/>
        </authorList>
    </citation>
    <scope>NUCLEOTIDE SEQUENCE [LARGE SCALE GENOMIC DNA]</scope>
    <source>
        <strain evidence="3">MWYL1</strain>
    </source>
</reference>
<feature type="region of interest" description="Disordered" evidence="1">
    <location>
        <begin position="1"/>
        <end position="28"/>
    </location>
</feature>
<evidence type="ECO:0000256" key="2">
    <source>
        <dbReference type="SAM" id="Phobius"/>
    </source>
</evidence>
<gene>
    <name evidence="3" type="ordered locus">Mmwyl1_1220</name>
</gene>
<protein>
    <recommendedName>
        <fullName evidence="4">Transmembrane protein</fullName>
    </recommendedName>
</protein>
<keyword evidence="2" id="KW-0812">Transmembrane</keyword>
<dbReference type="STRING" id="400668.Mmwyl1_1220"/>
<evidence type="ECO:0000256" key="1">
    <source>
        <dbReference type="SAM" id="MobiDB-lite"/>
    </source>
</evidence>
<dbReference type="HOGENOM" id="CLU_868628_0_0_6"/>
<dbReference type="eggNOG" id="ENOG5031PAH">
    <property type="taxonomic scope" value="Bacteria"/>
</dbReference>
<evidence type="ECO:0008006" key="4">
    <source>
        <dbReference type="Google" id="ProtNLM"/>
    </source>
</evidence>
<dbReference type="AlphaFoldDB" id="A6VUM0"/>
<sequence>MEQMDMNTSQDQDANYTPKKGEKKKIPTSISHYQETAYSSEDFAPQKPRVEQGFLRRMMTKGKVFGFSHTTDAIAISAIDDITPADMAKYEADKTGMYWDEKTFTPESFSGWPHAYLVIAALAKVVLIGFLPLFYIISLFLWVFSDVTWDDGVSEAFMASTLYVALPCLLISGHFKLVDSGHYYLAPFLQSKRVFEMNRTTGMVTLFKGNKPYFTHPFIEFDCVLLSSPTRQGFLNYSLTLIHRYSNYSVGVPLGTLLGPNAMVDEYLRFWNMAQRYMDISKPLPDIMILEDARQRDPTTIEYDKEHNRNPRYWRDMTEEEYTQKLKMLKTEQKSIPATGKPIDLFKGPDSTASKKHNRNKKK</sequence>
<feature type="compositionally biased region" description="Basic residues" evidence="1">
    <location>
        <begin position="354"/>
        <end position="363"/>
    </location>
</feature>
<feature type="compositionally biased region" description="Polar residues" evidence="1">
    <location>
        <begin position="1"/>
        <end position="15"/>
    </location>
</feature>
<organism evidence="3">
    <name type="scientific">Marinomonas sp. (strain MWYL1)</name>
    <dbReference type="NCBI Taxonomy" id="400668"/>
    <lineage>
        <taxon>Bacteria</taxon>
        <taxon>Pseudomonadati</taxon>
        <taxon>Pseudomonadota</taxon>
        <taxon>Gammaproteobacteria</taxon>
        <taxon>Oceanospirillales</taxon>
        <taxon>Oceanospirillaceae</taxon>
        <taxon>Marinomonas</taxon>
    </lineage>
</organism>
<dbReference type="KEGG" id="mmw:Mmwyl1_1220"/>
<proteinExistence type="predicted"/>